<dbReference type="SUPFAM" id="SSF52047">
    <property type="entry name" value="RNI-like"/>
    <property type="match status" value="1"/>
</dbReference>
<keyword evidence="3" id="KW-1185">Reference proteome</keyword>
<evidence type="ECO:0000313" key="3">
    <source>
        <dbReference type="Proteomes" id="UP000305067"/>
    </source>
</evidence>
<reference evidence="2 3" key="1">
    <citation type="journal article" date="2019" name="Nat. Ecol. Evol.">
        <title>Megaphylogeny resolves global patterns of mushroom evolution.</title>
        <authorList>
            <person name="Varga T."/>
            <person name="Krizsan K."/>
            <person name="Foldi C."/>
            <person name="Dima B."/>
            <person name="Sanchez-Garcia M."/>
            <person name="Sanchez-Ramirez S."/>
            <person name="Szollosi G.J."/>
            <person name="Szarkandi J.G."/>
            <person name="Papp V."/>
            <person name="Albert L."/>
            <person name="Andreopoulos W."/>
            <person name="Angelini C."/>
            <person name="Antonin V."/>
            <person name="Barry K.W."/>
            <person name="Bougher N.L."/>
            <person name="Buchanan P."/>
            <person name="Buyck B."/>
            <person name="Bense V."/>
            <person name="Catcheside P."/>
            <person name="Chovatia M."/>
            <person name="Cooper J."/>
            <person name="Damon W."/>
            <person name="Desjardin D."/>
            <person name="Finy P."/>
            <person name="Geml J."/>
            <person name="Haridas S."/>
            <person name="Hughes K."/>
            <person name="Justo A."/>
            <person name="Karasinski D."/>
            <person name="Kautmanova I."/>
            <person name="Kiss B."/>
            <person name="Kocsube S."/>
            <person name="Kotiranta H."/>
            <person name="LaButti K.M."/>
            <person name="Lechner B.E."/>
            <person name="Liimatainen K."/>
            <person name="Lipzen A."/>
            <person name="Lukacs Z."/>
            <person name="Mihaltcheva S."/>
            <person name="Morgado L.N."/>
            <person name="Niskanen T."/>
            <person name="Noordeloos M.E."/>
            <person name="Ohm R.A."/>
            <person name="Ortiz-Santana B."/>
            <person name="Ovrebo C."/>
            <person name="Racz N."/>
            <person name="Riley R."/>
            <person name="Savchenko A."/>
            <person name="Shiryaev A."/>
            <person name="Soop K."/>
            <person name="Spirin V."/>
            <person name="Szebenyi C."/>
            <person name="Tomsovsky M."/>
            <person name="Tulloss R.E."/>
            <person name="Uehling J."/>
            <person name="Grigoriev I.V."/>
            <person name="Vagvolgyi C."/>
            <person name="Papp T."/>
            <person name="Martin F.M."/>
            <person name="Miettinen O."/>
            <person name="Hibbett D.S."/>
            <person name="Nagy L.G."/>
        </authorList>
    </citation>
    <scope>NUCLEOTIDE SEQUENCE [LARGE SCALE GENOMIC DNA]</scope>
    <source>
        <strain evidence="2 3">CBS 309.79</strain>
    </source>
</reference>
<evidence type="ECO:0000313" key="2">
    <source>
        <dbReference type="EMBL" id="TFK98764.1"/>
    </source>
</evidence>
<sequence>MTPSALSTQFGSSAKSTYDGGNWRGRHPRFGQPCLFTLVITKMVNQWYFWISINVYVESVHSGHWRRPDPSASKSSNASHPTSHLTILVHYSSFSPSVVPGFHAYPSPCVRISYLPTASSRCQAHHPTSRCFLCWNSWIIVLFPLSLQFHLRMLLLLWSFPRLTEVRLTGITYSGDEWHRGQWHLEYFAPWSQLEVLSIVDCDIGWLPFVIPKLSSLRSLSLQLTAANMEREPSVPIGHETQP</sequence>
<gene>
    <name evidence="2" type="ORF">BDV98DRAFT_193898</name>
</gene>
<name>A0A5C3Q9L2_9AGAR</name>
<evidence type="ECO:0000256" key="1">
    <source>
        <dbReference type="SAM" id="MobiDB-lite"/>
    </source>
</evidence>
<proteinExistence type="predicted"/>
<evidence type="ECO:0008006" key="4">
    <source>
        <dbReference type="Google" id="ProtNLM"/>
    </source>
</evidence>
<feature type="compositionally biased region" description="Polar residues" evidence="1">
    <location>
        <begin position="1"/>
        <end position="16"/>
    </location>
</feature>
<feature type="region of interest" description="Disordered" evidence="1">
    <location>
        <begin position="1"/>
        <end position="22"/>
    </location>
</feature>
<dbReference type="Proteomes" id="UP000305067">
    <property type="component" value="Unassembled WGS sequence"/>
</dbReference>
<dbReference type="EMBL" id="ML178837">
    <property type="protein sequence ID" value="TFK98764.1"/>
    <property type="molecule type" value="Genomic_DNA"/>
</dbReference>
<organism evidence="2 3">
    <name type="scientific">Pterulicium gracile</name>
    <dbReference type="NCBI Taxonomy" id="1884261"/>
    <lineage>
        <taxon>Eukaryota</taxon>
        <taxon>Fungi</taxon>
        <taxon>Dikarya</taxon>
        <taxon>Basidiomycota</taxon>
        <taxon>Agaricomycotina</taxon>
        <taxon>Agaricomycetes</taxon>
        <taxon>Agaricomycetidae</taxon>
        <taxon>Agaricales</taxon>
        <taxon>Pleurotineae</taxon>
        <taxon>Pterulaceae</taxon>
        <taxon>Pterulicium</taxon>
    </lineage>
</organism>
<accession>A0A5C3Q9L2</accession>
<dbReference type="AlphaFoldDB" id="A0A5C3Q9L2"/>
<protein>
    <recommendedName>
        <fullName evidence="4">F-box domain-containing protein</fullName>
    </recommendedName>
</protein>